<accession>A0ABS3SJ26</accession>
<dbReference type="Proteomes" id="UP000678317">
    <property type="component" value="Unassembled WGS sequence"/>
</dbReference>
<proteinExistence type="predicted"/>
<sequence>MIAADDDDRWVAFVGADHRTGTIAALAGVFATRGMNFDSLATRDVDGEHGLVIVTFRANERQQRMLVRSVERLAAVRSVQVRRAEDLGVRAAAVVHLPRGVEFRPPRHAAVSWSGSSALGQPVLVEGPLVDVEAVVAAALAAGAHTAATVIEPPLGT</sequence>
<dbReference type="SUPFAM" id="SSF55021">
    <property type="entry name" value="ACT-like"/>
    <property type="match status" value="1"/>
</dbReference>
<organism evidence="2 3">
    <name type="scientific">Cellulomonas fengjieae</name>
    <dbReference type="NCBI Taxonomy" id="2819978"/>
    <lineage>
        <taxon>Bacteria</taxon>
        <taxon>Bacillati</taxon>
        <taxon>Actinomycetota</taxon>
        <taxon>Actinomycetes</taxon>
        <taxon>Micrococcales</taxon>
        <taxon>Cellulomonadaceae</taxon>
        <taxon>Cellulomonas</taxon>
    </lineage>
</organism>
<feature type="domain" description="ACT" evidence="1">
    <location>
        <begin position="11"/>
        <end position="84"/>
    </location>
</feature>
<reference evidence="2 3" key="1">
    <citation type="submission" date="2021-03" db="EMBL/GenBank/DDBJ databases">
        <title>novel species in genus Cellulomonas.</title>
        <authorList>
            <person name="Zhang G."/>
        </authorList>
    </citation>
    <scope>NUCLEOTIDE SEQUENCE [LARGE SCALE GENOMIC DNA]</scope>
    <source>
        <strain evidence="3">zg-ZUI188</strain>
    </source>
</reference>
<dbReference type="EMBL" id="JAGFBM010000006">
    <property type="protein sequence ID" value="MBO3085324.1"/>
    <property type="molecule type" value="Genomic_DNA"/>
</dbReference>
<dbReference type="Gene3D" id="3.30.70.260">
    <property type="match status" value="1"/>
</dbReference>
<comment type="caution">
    <text evidence="2">The sequence shown here is derived from an EMBL/GenBank/DDBJ whole genome shotgun (WGS) entry which is preliminary data.</text>
</comment>
<evidence type="ECO:0000313" key="3">
    <source>
        <dbReference type="Proteomes" id="UP000678317"/>
    </source>
</evidence>
<dbReference type="PROSITE" id="PS51671">
    <property type="entry name" value="ACT"/>
    <property type="match status" value="1"/>
</dbReference>
<dbReference type="InterPro" id="IPR002912">
    <property type="entry name" value="ACT_dom"/>
</dbReference>
<protein>
    <recommendedName>
        <fullName evidence="1">ACT domain-containing protein</fullName>
    </recommendedName>
</protein>
<evidence type="ECO:0000313" key="2">
    <source>
        <dbReference type="EMBL" id="MBO3085324.1"/>
    </source>
</evidence>
<dbReference type="InterPro" id="IPR045865">
    <property type="entry name" value="ACT-like_dom_sf"/>
</dbReference>
<name>A0ABS3SJ26_9CELL</name>
<evidence type="ECO:0000259" key="1">
    <source>
        <dbReference type="PROSITE" id="PS51671"/>
    </source>
</evidence>
<dbReference type="RefSeq" id="WP_208289761.1">
    <property type="nucleotide sequence ID" value="NZ_CP074404.1"/>
</dbReference>
<keyword evidence="3" id="KW-1185">Reference proteome</keyword>
<gene>
    <name evidence="2" type="ORF">J4035_11805</name>
</gene>